<dbReference type="InterPro" id="IPR017441">
    <property type="entry name" value="Protein_kinase_ATP_BS"/>
</dbReference>
<dbReference type="AlphaFoldDB" id="A0AAV7EAA0"/>
<dbReference type="Proteomes" id="UP000825729">
    <property type="component" value="Unassembled WGS sequence"/>
</dbReference>
<proteinExistence type="predicted"/>
<keyword evidence="8" id="KW-1185">Reference proteome</keyword>
<dbReference type="InterPro" id="IPR052059">
    <property type="entry name" value="CR_Ser/Thr_kinase"/>
</dbReference>
<name>A0AAV7EAA0_ARIFI</name>
<reference evidence="7 8" key="1">
    <citation type="submission" date="2021-07" db="EMBL/GenBank/DDBJ databases">
        <title>The Aristolochia fimbriata genome: insights into angiosperm evolution, floral development and chemical biosynthesis.</title>
        <authorList>
            <person name="Jiao Y."/>
        </authorList>
    </citation>
    <scope>NUCLEOTIDE SEQUENCE [LARGE SCALE GENOMIC DNA]</scope>
    <source>
        <strain evidence="7">IBCAS-2021</strain>
        <tissue evidence="7">Leaf</tissue>
    </source>
</reference>
<sequence length="140" mass="15180">MNLISFICAKGFASSTDGADGEEGVKNNQDVEQYSRKQLKSATANFSSLNVIGHGGFGSVFKGKLKDGKVVAIKVLSAKSSQGEREFVAEIVAMSNITHKNLLRLRGFCAVGSFRALVYDYMDNSSLAQTLLGMHIYTYI</sequence>
<keyword evidence="3" id="KW-0418">Kinase</keyword>
<evidence type="ECO:0000256" key="5">
    <source>
        <dbReference type="PROSITE-ProRule" id="PRU10141"/>
    </source>
</evidence>
<keyword evidence="2 5" id="KW-0547">Nucleotide-binding</keyword>
<dbReference type="GO" id="GO:0004672">
    <property type="term" value="F:protein kinase activity"/>
    <property type="evidence" value="ECO:0007669"/>
    <property type="project" value="InterPro"/>
</dbReference>
<dbReference type="Pfam" id="PF07714">
    <property type="entry name" value="PK_Tyr_Ser-Thr"/>
    <property type="match status" value="1"/>
</dbReference>
<evidence type="ECO:0000256" key="4">
    <source>
        <dbReference type="ARBA" id="ARBA00022840"/>
    </source>
</evidence>
<evidence type="ECO:0000256" key="3">
    <source>
        <dbReference type="ARBA" id="ARBA00022777"/>
    </source>
</evidence>
<dbReference type="PROSITE" id="PS00107">
    <property type="entry name" value="PROTEIN_KINASE_ATP"/>
    <property type="match status" value="1"/>
</dbReference>
<dbReference type="SUPFAM" id="SSF56112">
    <property type="entry name" value="Protein kinase-like (PK-like)"/>
    <property type="match status" value="1"/>
</dbReference>
<dbReference type="Gene3D" id="3.30.200.20">
    <property type="entry name" value="Phosphorylase Kinase, domain 1"/>
    <property type="match status" value="1"/>
</dbReference>
<dbReference type="InterPro" id="IPR000719">
    <property type="entry name" value="Prot_kinase_dom"/>
</dbReference>
<keyword evidence="4 5" id="KW-0067">ATP-binding</keyword>
<dbReference type="PANTHER" id="PTHR47973">
    <property type="entry name" value="CYSTEINE-RICH RECEPTOR-LIKE PROTEIN KINASE 3"/>
    <property type="match status" value="1"/>
</dbReference>
<dbReference type="GO" id="GO:0005524">
    <property type="term" value="F:ATP binding"/>
    <property type="evidence" value="ECO:0007669"/>
    <property type="project" value="UniProtKB-UniRule"/>
</dbReference>
<comment type="caution">
    <text evidence="7">The sequence shown here is derived from an EMBL/GenBank/DDBJ whole genome shotgun (WGS) entry which is preliminary data.</text>
</comment>
<protein>
    <recommendedName>
        <fullName evidence="6">Protein kinase domain-containing protein</fullName>
    </recommendedName>
</protein>
<dbReference type="InterPro" id="IPR011009">
    <property type="entry name" value="Kinase-like_dom_sf"/>
</dbReference>
<dbReference type="InterPro" id="IPR001245">
    <property type="entry name" value="Ser-Thr/Tyr_kinase_cat_dom"/>
</dbReference>
<dbReference type="EMBL" id="JAINDJ010000005">
    <property type="protein sequence ID" value="KAG9445559.1"/>
    <property type="molecule type" value="Genomic_DNA"/>
</dbReference>
<evidence type="ECO:0000256" key="1">
    <source>
        <dbReference type="ARBA" id="ARBA00022679"/>
    </source>
</evidence>
<organism evidence="7 8">
    <name type="scientific">Aristolochia fimbriata</name>
    <name type="common">White veined hardy Dutchman's pipe vine</name>
    <dbReference type="NCBI Taxonomy" id="158543"/>
    <lineage>
        <taxon>Eukaryota</taxon>
        <taxon>Viridiplantae</taxon>
        <taxon>Streptophyta</taxon>
        <taxon>Embryophyta</taxon>
        <taxon>Tracheophyta</taxon>
        <taxon>Spermatophyta</taxon>
        <taxon>Magnoliopsida</taxon>
        <taxon>Magnoliidae</taxon>
        <taxon>Piperales</taxon>
        <taxon>Aristolochiaceae</taxon>
        <taxon>Aristolochia</taxon>
    </lineage>
</organism>
<dbReference type="PROSITE" id="PS50011">
    <property type="entry name" value="PROTEIN_KINASE_DOM"/>
    <property type="match status" value="1"/>
</dbReference>
<feature type="domain" description="Protein kinase" evidence="6">
    <location>
        <begin position="46"/>
        <end position="140"/>
    </location>
</feature>
<keyword evidence="1" id="KW-0808">Transferase</keyword>
<accession>A0AAV7EAA0</accession>
<evidence type="ECO:0000313" key="7">
    <source>
        <dbReference type="EMBL" id="KAG9445559.1"/>
    </source>
</evidence>
<evidence type="ECO:0000313" key="8">
    <source>
        <dbReference type="Proteomes" id="UP000825729"/>
    </source>
</evidence>
<evidence type="ECO:0000256" key="2">
    <source>
        <dbReference type="ARBA" id="ARBA00022741"/>
    </source>
</evidence>
<dbReference type="FunFam" id="3.30.200.20:FF:000178">
    <property type="entry name" value="serine/threonine-protein kinase PBS1-like"/>
    <property type="match status" value="1"/>
</dbReference>
<evidence type="ECO:0000259" key="6">
    <source>
        <dbReference type="PROSITE" id="PS50011"/>
    </source>
</evidence>
<feature type="binding site" evidence="5">
    <location>
        <position position="74"/>
    </location>
    <ligand>
        <name>ATP</name>
        <dbReference type="ChEBI" id="CHEBI:30616"/>
    </ligand>
</feature>
<gene>
    <name evidence="7" type="ORF">H6P81_011687</name>
</gene>